<evidence type="ECO:0000256" key="3">
    <source>
        <dbReference type="ARBA" id="ARBA00022777"/>
    </source>
</evidence>
<evidence type="ECO:0000256" key="4">
    <source>
        <dbReference type="ARBA" id="ARBA00022993"/>
    </source>
</evidence>
<comment type="catalytic activity">
    <reaction evidence="6">
        <text>3'-dephospho-CoA + GTP = GDP + CoA + H(+)</text>
        <dbReference type="Rhea" id="RHEA:61156"/>
        <dbReference type="ChEBI" id="CHEBI:15378"/>
        <dbReference type="ChEBI" id="CHEBI:37565"/>
        <dbReference type="ChEBI" id="CHEBI:57287"/>
        <dbReference type="ChEBI" id="CHEBI:57328"/>
        <dbReference type="ChEBI" id="CHEBI:58189"/>
        <dbReference type="EC" id="2.7.1.237"/>
    </reaction>
</comment>
<keyword evidence="5 6" id="KW-0342">GTP-binding</keyword>
<dbReference type="Pfam" id="PF04019">
    <property type="entry name" value="DUF359"/>
    <property type="match status" value="1"/>
</dbReference>
<dbReference type="UniPathway" id="UPA00241"/>
<comment type="caution">
    <text evidence="6">Lacks conserved residue(s) required for the propagation of feature annotation.</text>
</comment>
<comment type="pathway">
    <text evidence="6">Cofactor biosynthesis; coenzyme A biosynthesis.</text>
</comment>
<sequence>MLKLPESLRGELARPHGKVYRDGEGIFKKIDEIKRGSKIACVGDFVSRCAFLVNILPDIVVIDGKTLREKNIDLELPERYEKIHARNPAGFITSDLIKALRKAVEMAMENRKIAVIVDGEEDLAVIPLSLLMPDASLICYGQPGEGVVVLTIDGEIKARILKLLKQMVVLEEDDEIKRLRWCDGS</sequence>
<evidence type="ECO:0000256" key="2">
    <source>
        <dbReference type="ARBA" id="ARBA00022741"/>
    </source>
</evidence>
<dbReference type="PANTHER" id="PTHR40732:SF1">
    <property type="entry name" value="GTP-DEPENDENT DEPHOSPHO-COA KINASE"/>
    <property type="match status" value="1"/>
</dbReference>
<dbReference type="GO" id="GO:0005525">
    <property type="term" value="F:GTP binding"/>
    <property type="evidence" value="ECO:0007669"/>
    <property type="project" value="UniProtKB-UniRule"/>
</dbReference>
<feature type="binding site" evidence="6">
    <location>
        <position position="44"/>
    </location>
    <ligand>
        <name>GTP</name>
        <dbReference type="ChEBI" id="CHEBI:37565"/>
    </ligand>
</feature>
<evidence type="ECO:0000313" key="7">
    <source>
        <dbReference type="EMBL" id="HEH35073.1"/>
    </source>
</evidence>
<dbReference type="GO" id="GO:0016301">
    <property type="term" value="F:kinase activity"/>
    <property type="evidence" value="ECO:0007669"/>
    <property type="project" value="UniProtKB-UniRule"/>
</dbReference>
<feature type="binding site" evidence="6">
    <location>
        <position position="63"/>
    </location>
    <ligand>
        <name>GTP</name>
        <dbReference type="ChEBI" id="CHEBI:37565"/>
    </ligand>
</feature>
<comment type="caution">
    <text evidence="7">The sequence shown here is derived from an EMBL/GenBank/DDBJ whole genome shotgun (WGS) entry which is preliminary data.</text>
</comment>
<keyword evidence="1 6" id="KW-0808">Transferase</keyword>
<feature type="binding site" evidence="6">
    <location>
        <position position="65"/>
    </location>
    <ligand>
        <name>GTP</name>
        <dbReference type="ChEBI" id="CHEBI:37565"/>
    </ligand>
</feature>
<comment type="function">
    <text evidence="6">Catalyzes the GTP-dependent phosphorylation of the 3'-hydroxyl group of dephosphocoenzyme A to form coenzyme A (CoA).</text>
</comment>
<evidence type="ECO:0000256" key="1">
    <source>
        <dbReference type="ARBA" id="ARBA00022679"/>
    </source>
</evidence>
<accession>A0A7J2THK4</accession>
<dbReference type="EMBL" id="DSLA01000043">
    <property type="protein sequence ID" value="HEH35073.1"/>
    <property type="molecule type" value="Genomic_DNA"/>
</dbReference>
<dbReference type="GO" id="GO:0015937">
    <property type="term" value="P:coenzyme A biosynthetic process"/>
    <property type="evidence" value="ECO:0007669"/>
    <property type="project" value="UniProtKB-UniRule"/>
</dbReference>
<name>A0A7J2THK4_ARCFL</name>
<dbReference type="PIRSF" id="PIRSF006533">
    <property type="entry name" value="UCP006533"/>
    <property type="match status" value="1"/>
</dbReference>
<protein>
    <recommendedName>
        <fullName evidence="6">GTP-dependent dephospho-CoA kinase</fullName>
        <ecNumber evidence="6">2.7.1.237</ecNumber>
    </recommendedName>
    <alternativeName>
        <fullName evidence="6">Dephospho-coenzyme A kinase</fullName>
        <shortName evidence="6">DPCK</shortName>
    </alternativeName>
</protein>
<feature type="binding site" evidence="6">
    <location>
        <position position="121"/>
    </location>
    <ligand>
        <name>GTP</name>
        <dbReference type="ChEBI" id="CHEBI:37565"/>
    </ligand>
</feature>
<dbReference type="InterPro" id="IPR007164">
    <property type="entry name" value="GTP-dep_dephospho-CoA_kin"/>
</dbReference>
<evidence type="ECO:0000256" key="5">
    <source>
        <dbReference type="ARBA" id="ARBA00023134"/>
    </source>
</evidence>
<dbReference type="AlphaFoldDB" id="A0A7J2THK4"/>
<evidence type="ECO:0000256" key="6">
    <source>
        <dbReference type="HAMAP-Rule" id="MF_00590"/>
    </source>
</evidence>
<keyword evidence="4 6" id="KW-0173">Coenzyme A biosynthesis</keyword>
<feature type="binding site" evidence="6">
    <location>
        <position position="46"/>
    </location>
    <ligand>
        <name>GTP</name>
        <dbReference type="ChEBI" id="CHEBI:37565"/>
    </ligand>
</feature>
<reference evidence="7" key="1">
    <citation type="journal article" date="2020" name="mSystems">
        <title>Genome- and Community-Level Interaction Insights into Carbon Utilization and Element Cycling Functions of Hydrothermarchaeota in Hydrothermal Sediment.</title>
        <authorList>
            <person name="Zhou Z."/>
            <person name="Liu Y."/>
            <person name="Xu W."/>
            <person name="Pan J."/>
            <person name="Luo Z.H."/>
            <person name="Li M."/>
        </authorList>
    </citation>
    <scope>NUCLEOTIDE SEQUENCE [LARGE SCALE GENOMIC DNA]</scope>
    <source>
        <strain evidence="7">SpSt-26</strain>
    </source>
</reference>
<organism evidence="7">
    <name type="scientific">Archaeoglobus fulgidus</name>
    <dbReference type="NCBI Taxonomy" id="2234"/>
    <lineage>
        <taxon>Archaea</taxon>
        <taxon>Methanobacteriati</taxon>
        <taxon>Methanobacteriota</taxon>
        <taxon>Archaeoglobi</taxon>
        <taxon>Archaeoglobales</taxon>
        <taxon>Archaeoglobaceae</taxon>
        <taxon>Archaeoglobus</taxon>
    </lineage>
</organism>
<dbReference type="PANTHER" id="PTHR40732">
    <property type="entry name" value="UPF0218 PROTEIN TK1697"/>
    <property type="match status" value="1"/>
</dbReference>
<keyword evidence="2 6" id="KW-0547">Nucleotide-binding</keyword>
<dbReference type="EC" id="2.7.1.237" evidence="6"/>
<gene>
    <name evidence="7" type="ORF">ENP88_02735</name>
</gene>
<keyword evidence="3 6" id="KW-0418">Kinase</keyword>
<dbReference type="HAMAP" id="MF_00590">
    <property type="entry name" value="Dephospho_CoA_kinase_GTP_dep"/>
    <property type="match status" value="1"/>
</dbReference>
<proteinExistence type="inferred from homology"/>
<comment type="similarity">
    <text evidence="6">Belongs to the GTP-dependent DPCK family.</text>
</comment>